<evidence type="ECO:0000256" key="1">
    <source>
        <dbReference type="SAM" id="SignalP"/>
    </source>
</evidence>
<dbReference type="AlphaFoldDB" id="A0A292PZE7"/>
<sequence length="246" mass="26459">MHLERLFFGFFLPAAELFAPTCVINKGREGECVKTTACRKNGGKPEAGHCPGNSSIQCCTYGTCHTWAGSRGFCQPTSTCTGSSEPGHCPGPSHIQCCTNDDTADLPGLDTLQSTRARQVMAVARAQGLGMRGCQIGIVTGMQESGMLVLANTNVPESLDYPHDDTGGDRGVGIFQQQPQFWGTVEDCMDPETSSHKFFVSLEGVIGWQNMAIGKAAQFAQRSTTYDIGTYDKWVPLAKKVCDVGF</sequence>
<proteinExistence type="predicted"/>
<organism evidence="2 3">
    <name type="scientific">Tuber aestivum</name>
    <name type="common">summer truffle</name>
    <dbReference type="NCBI Taxonomy" id="59557"/>
    <lineage>
        <taxon>Eukaryota</taxon>
        <taxon>Fungi</taxon>
        <taxon>Dikarya</taxon>
        <taxon>Ascomycota</taxon>
        <taxon>Pezizomycotina</taxon>
        <taxon>Pezizomycetes</taxon>
        <taxon>Pezizales</taxon>
        <taxon>Tuberaceae</taxon>
        <taxon>Tuber</taxon>
    </lineage>
</organism>
<dbReference type="EMBL" id="LN891011">
    <property type="protein sequence ID" value="CUS11840.1"/>
    <property type="molecule type" value="Genomic_DNA"/>
</dbReference>
<dbReference type="Proteomes" id="UP001412239">
    <property type="component" value="Unassembled WGS sequence"/>
</dbReference>
<keyword evidence="3" id="KW-1185">Reference proteome</keyword>
<evidence type="ECO:0000313" key="3">
    <source>
        <dbReference type="Proteomes" id="UP001412239"/>
    </source>
</evidence>
<gene>
    <name evidence="2" type="ORF">GSTUAT00004097001</name>
</gene>
<feature type="chain" id="PRO_5013376206" evidence="1">
    <location>
        <begin position="18"/>
        <end position="246"/>
    </location>
</feature>
<evidence type="ECO:0000313" key="2">
    <source>
        <dbReference type="EMBL" id="CUS11840.1"/>
    </source>
</evidence>
<reference evidence="2" key="1">
    <citation type="submission" date="2015-10" db="EMBL/GenBank/DDBJ databases">
        <authorList>
            <person name="Regsiter A."/>
            <person name="william w."/>
        </authorList>
    </citation>
    <scope>NUCLEOTIDE SEQUENCE</scope>
    <source>
        <strain evidence="2">Montdore</strain>
    </source>
</reference>
<protein>
    <submittedName>
        <fullName evidence="2">Uncharacterized protein</fullName>
    </submittedName>
</protein>
<accession>A0A292PZE7</accession>
<keyword evidence="1" id="KW-0732">Signal</keyword>
<name>A0A292PZE7_9PEZI</name>
<feature type="signal peptide" evidence="1">
    <location>
        <begin position="1"/>
        <end position="17"/>
    </location>
</feature>